<proteinExistence type="predicted"/>
<dbReference type="Proteomes" id="UP000015106">
    <property type="component" value="Chromosome 5"/>
</dbReference>
<dbReference type="PANTHER" id="PTHR33165:SF72">
    <property type="entry name" value="F-BOX DOMAIN-CONTAINING PROTEIN"/>
    <property type="match status" value="1"/>
</dbReference>
<dbReference type="InterPro" id="IPR005174">
    <property type="entry name" value="KIB1-4_b-propeller"/>
</dbReference>
<organism evidence="2 3">
    <name type="scientific">Triticum urartu</name>
    <name type="common">Red wild einkorn</name>
    <name type="synonym">Crithodium urartu</name>
    <dbReference type="NCBI Taxonomy" id="4572"/>
    <lineage>
        <taxon>Eukaryota</taxon>
        <taxon>Viridiplantae</taxon>
        <taxon>Streptophyta</taxon>
        <taxon>Embryophyta</taxon>
        <taxon>Tracheophyta</taxon>
        <taxon>Spermatophyta</taxon>
        <taxon>Magnoliopsida</taxon>
        <taxon>Liliopsida</taxon>
        <taxon>Poales</taxon>
        <taxon>Poaceae</taxon>
        <taxon>BOP clade</taxon>
        <taxon>Pooideae</taxon>
        <taxon>Triticodae</taxon>
        <taxon>Triticeae</taxon>
        <taxon>Triticinae</taxon>
        <taxon>Triticum</taxon>
    </lineage>
</organism>
<accession>A0A8R7UP91</accession>
<reference evidence="2" key="3">
    <citation type="submission" date="2022-06" db="UniProtKB">
        <authorList>
            <consortium name="EnsemblPlants"/>
        </authorList>
    </citation>
    <scope>IDENTIFICATION</scope>
</reference>
<dbReference type="Gramene" id="TuG1812G0500005288.01.T01">
    <property type="protein sequence ID" value="TuG1812G0500005288.01.T01"/>
    <property type="gene ID" value="TuG1812G0500005288.01"/>
</dbReference>
<evidence type="ECO:0000313" key="2">
    <source>
        <dbReference type="EnsemblPlants" id="TuG1812G0500005288.01.T01"/>
    </source>
</evidence>
<evidence type="ECO:0000259" key="1">
    <source>
        <dbReference type="Pfam" id="PF03478"/>
    </source>
</evidence>
<dbReference type="AlphaFoldDB" id="A0A8R7UP91"/>
<dbReference type="PANTHER" id="PTHR33165">
    <property type="entry name" value="F-BOX DOMAIN CONTAINING PROTEIN-LIKE-RELATED"/>
    <property type="match status" value="1"/>
</dbReference>
<reference evidence="2" key="2">
    <citation type="submission" date="2018-03" db="EMBL/GenBank/DDBJ databases">
        <title>The Triticum urartu genome reveals the dynamic nature of wheat genome evolution.</title>
        <authorList>
            <person name="Ling H."/>
            <person name="Ma B."/>
            <person name="Shi X."/>
            <person name="Liu H."/>
            <person name="Dong L."/>
            <person name="Sun H."/>
            <person name="Cao Y."/>
            <person name="Gao Q."/>
            <person name="Zheng S."/>
            <person name="Li Y."/>
            <person name="Yu Y."/>
            <person name="Du H."/>
            <person name="Qi M."/>
            <person name="Li Y."/>
            <person name="Yu H."/>
            <person name="Cui Y."/>
            <person name="Wang N."/>
            <person name="Chen C."/>
            <person name="Wu H."/>
            <person name="Zhao Y."/>
            <person name="Zhang J."/>
            <person name="Li Y."/>
            <person name="Zhou W."/>
            <person name="Zhang B."/>
            <person name="Hu W."/>
            <person name="Eijk M."/>
            <person name="Tang J."/>
            <person name="Witsenboer H."/>
            <person name="Zhao S."/>
            <person name="Li Z."/>
            <person name="Zhang A."/>
            <person name="Wang D."/>
            <person name="Liang C."/>
        </authorList>
    </citation>
    <scope>NUCLEOTIDE SEQUENCE [LARGE SCALE GENOMIC DNA]</scope>
    <source>
        <strain evidence="2">cv. G1812</strain>
    </source>
</reference>
<name>A0A8R7UP91_TRIUA</name>
<protein>
    <recommendedName>
        <fullName evidence="1">KIB1-4 beta-propeller domain-containing protein</fullName>
    </recommendedName>
</protein>
<dbReference type="EnsemblPlants" id="TuG1812G0500005288.01.T01">
    <property type="protein sequence ID" value="TuG1812G0500005288.01.T01"/>
    <property type="gene ID" value="TuG1812G0500005288.01"/>
</dbReference>
<reference evidence="3" key="1">
    <citation type="journal article" date="2013" name="Nature">
        <title>Draft genome of the wheat A-genome progenitor Triticum urartu.</title>
        <authorList>
            <person name="Ling H.Q."/>
            <person name="Zhao S."/>
            <person name="Liu D."/>
            <person name="Wang J."/>
            <person name="Sun H."/>
            <person name="Zhang C."/>
            <person name="Fan H."/>
            <person name="Li D."/>
            <person name="Dong L."/>
            <person name="Tao Y."/>
            <person name="Gao C."/>
            <person name="Wu H."/>
            <person name="Li Y."/>
            <person name="Cui Y."/>
            <person name="Guo X."/>
            <person name="Zheng S."/>
            <person name="Wang B."/>
            <person name="Yu K."/>
            <person name="Liang Q."/>
            <person name="Yang W."/>
            <person name="Lou X."/>
            <person name="Chen J."/>
            <person name="Feng M."/>
            <person name="Jian J."/>
            <person name="Zhang X."/>
            <person name="Luo G."/>
            <person name="Jiang Y."/>
            <person name="Liu J."/>
            <person name="Wang Z."/>
            <person name="Sha Y."/>
            <person name="Zhang B."/>
            <person name="Wu H."/>
            <person name="Tang D."/>
            <person name="Shen Q."/>
            <person name="Xue P."/>
            <person name="Zou S."/>
            <person name="Wang X."/>
            <person name="Liu X."/>
            <person name="Wang F."/>
            <person name="Yang Y."/>
            <person name="An X."/>
            <person name="Dong Z."/>
            <person name="Zhang K."/>
            <person name="Zhang X."/>
            <person name="Luo M.C."/>
            <person name="Dvorak J."/>
            <person name="Tong Y."/>
            <person name="Wang J."/>
            <person name="Yang H."/>
            <person name="Li Z."/>
            <person name="Wang D."/>
            <person name="Zhang A."/>
            <person name="Wang J."/>
        </authorList>
    </citation>
    <scope>NUCLEOTIDE SEQUENCE</scope>
    <source>
        <strain evidence="3">cv. G1812</strain>
    </source>
</reference>
<sequence>MLLVVKSPKFVHPDVEVWRRYIIAIFKVKISMSGHHELIPVRSLGDRALFVSLDRCLSVSSNNLPSISSNSIYLTVSLPDPVVVHCLSSRSFERPTALCQVHDGKEMVCPSVRPFTLADHLLTYCNHHEWSNGLMFHEYYFIPESFQGLWKKIRTQDSQVRISRVRD</sequence>
<dbReference type="Pfam" id="PF03478">
    <property type="entry name" value="Beta-prop_KIB1-4"/>
    <property type="match status" value="1"/>
</dbReference>
<evidence type="ECO:0000313" key="3">
    <source>
        <dbReference type="Proteomes" id="UP000015106"/>
    </source>
</evidence>
<keyword evidence="3" id="KW-1185">Reference proteome</keyword>
<feature type="domain" description="KIB1-4 beta-propeller" evidence="1">
    <location>
        <begin position="3"/>
        <end position="80"/>
    </location>
</feature>